<dbReference type="AlphaFoldDB" id="A0A915K1V8"/>
<evidence type="ECO:0000313" key="4">
    <source>
        <dbReference type="Proteomes" id="UP000887565"/>
    </source>
</evidence>
<feature type="transmembrane region" description="Helical" evidence="1">
    <location>
        <begin position="119"/>
        <end position="142"/>
    </location>
</feature>
<dbReference type="PROSITE" id="PS51468">
    <property type="entry name" value="VIT"/>
    <property type="match status" value="1"/>
</dbReference>
<proteinExistence type="predicted"/>
<keyword evidence="1" id="KW-0472">Membrane</keyword>
<dbReference type="SUPFAM" id="SSF53300">
    <property type="entry name" value="vWA-like"/>
    <property type="match status" value="1"/>
</dbReference>
<feature type="transmembrane region" description="Helical" evidence="1">
    <location>
        <begin position="43"/>
        <end position="68"/>
    </location>
</feature>
<feature type="transmembrane region" description="Helical" evidence="1">
    <location>
        <begin position="148"/>
        <end position="174"/>
    </location>
</feature>
<feature type="transmembrane region" description="Helical" evidence="1">
    <location>
        <begin position="253"/>
        <end position="282"/>
    </location>
</feature>
<evidence type="ECO:0000256" key="1">
    <source>
        <dbReference type="SAM" id="Phobius"/>
    </source>
</evidence>
<dbReference type="PANTHER" id="PTHR10338:SF108">
    <property type="entry name" value="INTER-ALPHA-TRYPSIN INHIBITOR HEAVY CHAIN H4-LIKE PROTEIN"/>
    <property type="match status" value="1"/>
</dbReference>
<evidence type="ECO:0000313" key="5">
    <source>
        <dbReference type="WBParaSite" id="nRc.2.0.1.t32664-RA"/>
    </source>
</evidence>
<name>A0A915K1V8_ROMCU</name>
<evidence type="ECO:0000259" key="2">
    <source>
        <dbReference type="PROSITE" id="PS50234"/>
    </source>
</evidence>
<keyword evidence="4" id="KW-1185">Reference proteome</keyword>
<organism evidence="4 5">
    <name type="scientific">Romanomermis culicivorax</name>
    <name type="common">Nematode worm</name>
    <dbReference type="NCBI Taxonomy" id="13658"/>
    <lineage>
        <taxon>Eukaryota</taxon>
        <taxon>Metazoa</taxon>
        <taxon>Ecdysozoa</taxon>
        <taxon>Nematoda</taxon>
        <taxon>Enoplea</taxon>
        <taxon>Dorylaimia</taxon>
        <taxon>Mermithida</taxon>
        <taxon>Mermithoidea</taxon>
        <taxon>Mermithidae</taxon>
        <taxon>Romanomermis</taxon>
    </lineage>
</organism>
<dbReference type="InterPro" id="IPR036465">
    <property type="entry name" value="vWFA_dom_sf"/>
</dbReference>
<feature type="domain" description="VWFA" evidence="2">
    <location>
        <begin position="607"/>
        <end position="785"/>
    </location>
</feature>
<dbReference type="PROSITE" id="PS50234">
    <property type="entry name" value="VWFA"/>
    <property type="match status" value="1"/>
</dbReference>
<dbReference type="Pfam" id="PF00092">
    <property type="entry name" value="VWA"/>
    <property type="match status" value="1"/>
</dbReference>
<feature type="transmembrane region" description="Helical" evidence="1">
    <location>
        <begin position="88"/>
        <end position="112"/>
    </location>
</feature>
<accession>A0A915K1V8</accession>
<dbReference type="InterPro" id="IPR050934">
    <property type="entry name" value="ITIH"/>
</dbReference>
<dbReference type="Pfam" id="PF08487">
    <property type="entry name" value="VIT"/>
    <property type="match status" value="1"/>
</dbReference>
<sequence length="854" mass="95610">MERDKDKEVIEKNKTKSRVNARHLALEPLCCLSSCRIRRAARALAFFEVSCAIVCVCLIVFPLVLYKTKPIFSPLLQNRFFDLGDNDIVLYSYIVYQFVWVMFNFLLLFALYRFDNRLLIIYAISQTVAFLFTLSALAASILELTYLIQIFHVALLILCILLTLLRLWSFFVIYECYKFFKLCQFLVTLGHSKNVNATIKGTQSGGKRDDQNRIVLDLVAEDPKLKEVLENKALEIEQQLAVGTSVTCADGSVVAALTVIVTIICLIGCAVVFFMRLFGYFFYSFPQALSLIVAVLCAVDFVILKFFTKTVEQELQEKATANKSAENSVFFHPSSPNSKFCENRRRGDNMSAPSPSLSEFITIQNLNILSRIQARFATTWISSRIKNAAKQATEVIFIAQIPDEAFISNFSMQIDDKLIYGNVKENEEARQTFEAAKSRGESAGLVAKKPRESNIFQISVNVAAESKVTFNLTYQEILQRVHGVYKHVVDAQTNYPVNSVNIEIEIHERGEITDLKVPRFEEKISEKTNKELLTYASEKDAIIERSSNGSESSVIVKFSPQTKNQIFAGQLAVLYDVKRDAGGSIEIVDGYFVHFFAPEGLPKGNKKIVFVLDRSGSMLGRKFEQLQQSMKVMLNDLDPGDTFNIIFFSTDSTLWKPESLRATPENVKAAQTYVADNSATTDIFGSLKLALKTLDDSTKKSDTLASMILFLTDGQPTEGVIDGNVITKNITDLNGGKYLIHCIGFGEDADMLLMQKISSKNRGLAKKVFEDSDAALQLTGFFDEISNPLLSQVKIKYLNDTVDVGSVVQNDDSSDYFDGGEVITIGKIYVCFLDVPAPKPSVGLLSEALPHFRR</sequence>
<reference evidence="5" key="1">
    <citation type="submission" date="2022-11" db="UniProtKB">
        <authorList>
            <consortium name="WormBaseParasite"/>
        </authorList>
    </citation>
    <scope>IDENTIFICATION</scope>
</reference>
<feature type="domain" description="VIT" evidence="3">
    <location>
        <begin position="347"/>
        <end position="476"/>
    </location>
</feature>
<dbReference type="InterPro" id="IPR013694">
    <property type="entry name" value="VIT"/>
</dbReference>
<dbReference type="Proteomes" id="UP000887565">
    <property type="component" value="Unplaced"/>
</dbReference>
<dbReference type="WBParaSite" id="nRc.2.0.1.t32664-RA">
    <property type="protein sequence ID" value="nRc.2.0.1.t32664-RA"/>
    <property type="gene ID" value="nRc.2.0.1.g32664"/>
</dbReference>
<keyword evidence="1" id="KW-1133">Transmembrane helix</keyword>
<dbReference type="PANTHER" id="PTHR10338">
    <property type="entry name" value="INTER-ALPHA-TRYPSIN INHIBITOR HEAVY CHAIN FAMILY MEMBER"/>
    <property type="match status" value="1"/>
</dbReference>
<protein>
    <submittedName>
        <fullName evidence="5">Uncharacterized protein</fullName>
    </submittedName>
</protein>
<dbReference type="SMART" id="SM00327">
    <property type="entry name" value="VWA"/>
    <property type="match status" value="1"/>
</dbReference>
<dbReference type="InterPro" id="IPR002035">
    <property type="entry name" value="VWF_A"/>
</dbReference>
<evidence type="ECO:0000259" key="3">
    <source>
        <dbReference type="PROSITE" id="PS51468"/>
    </source>
</evidence>
<keyword evidence="1" id="KW-0812">Transmembrane</keyword>
<dbReference type="SMART" id="SM00609">
    <property type="entry name" value="VIT"/>
    <property type="match status" value="1"/>
</dbReference>
<dbReference type="Gene3D" id="3.40.50.410">
    <property type="entry name" value="von Willebrand factor, type A domain"/>
    <property type="match status" value="1"/>
</dbReference>